<keyword evidence="3" id="KW-0804">Transcription</keyword>
<gene>
    <name evidence="5" type="ORF">HB912_02605</name>
</gene>
<evidence type="ECO:0000259" key="4">
    <source>
        <dbReference type="Pfam" id="PF05043"/>
    </source>
</evidence>
<keyword evidence="1" id="KW-0805">Transcription regulation</keyword>
<dbReference type="Pfam" id="PF05043">
    <property type="entry name" value="Mga"/>
    <property type="match status" value="1"/>
</dbReference>
<keyword evidence="2" id="KW-0238">DNA-binding</keyword>
<sequence length="476" mass="56649">MNNFLIDFFINKSNHRKVRLLKELTSEPKDIETFADKLAVSKETIRKDFSYFVDIQPGAITKTSRLNKIFYKCSPQQKYQLMFKIIQEEPSFFIFKHLFSYDKLDVSKILTTFFFSESTYARYLKALNHLLTSYSVKLKNNPLVLTGSELNIRNFYNKLLYFSREYPIFVNDLFFYDDFVTSLKEQFPSYIASYDTNKILYRFKVSVKRLSLGHTIQLSDKQRDSIVRCNDYELFKKQIARLAKRYFHLHELSEDEFVFFTVMLKEGHVYCKDNLHFQLKRQKHYLFNNTHKALCRQFLNIQDDTLLDVLSCYLNDVYILNDFAQTGIIDELFSYNQPIFYEEKLYKQCLALAEVYTDSDEKRPVIAYTLCQIIMANQIEPIEQITIYLFLDEEKNRTLYIEAMLINLFSSKIKIVNLTSCDSNFQMKLTAFQYLITNHYDFQENAHTFYIGTPCEISEIENIIHGILKSFVLVYE</sequence>
<dbReference type="AlphaFoldDB" id="A0A841ZMX6"/>
<evidence type="ECO:0000256" key="2">
    <source>
        <dbReference type="ARBA" id="ARBA00023125"/>
    </source>
</evidence>
<reference evidence="5 6" key="1">
    <citation type="submission" date="2020-03" db="EMBL/GenBank/DDBJ databases">
        <title>Soil Listeria distribution.</title>
        <authorList>
            <person name="Liao J."/>
            <person name="Wiedmann M."/>
        </authorList>
    </citation>
    <scope>NUCLEOTIDE SEQUENCE [LARGE SCALE GENOMIC DNA]</scope>
    <source>
        <strain evidence="5 6">FSL L7-1507</strain>
    </source>
</reference>
<dbReference type="Proteomes" id="UP000559885">
    <property type="component" value="Unassembled WGS sequence"/>
</dbReference>
<accession>A0A841ZMX6</accession>
<evidence type="ECO:0000256" key="1">
    <source>
        <dbReference type="ARBA" id="ARBA00023015"/>
    </source>
</evidence>
<dbReference type="PANTHER" id="PTHR30185:SF18">
    <property type="entry name" value="TRANSCRIPTIONAL REGULATOR MTLR"/>
    <property type="match status" value="1"/>
</dbReference>
<dbReference type="EMBL" id="JAARRM010000001">
    <property type="protein sequence ID" value="MBC1520535.1"/>
    <property type="molecule type" value="Genomic_DNA"/>
</dbReference>
<dbReference type="Gene3D" id="1.10.10.10">
    <property type="entry name" value="Winged helix-like DNA-binding domain superfamily/Winged helix DNA-binding domain"/>
    <property type="match status" value="1"/>
</dbReference>
<dbReference type="GO" id="GO:0003700">
    <property type="term" value="F:DNA-binding transcription factor activity"/>
    <property type="evidence" value="ECO:0007669"/>
    <property type="project" value="InterPro"/>
</dbReference>
<dbReference type="InterPro" id="IPR018356">
    <property type="entry name" value="Tscrpt_reg_HTH_DeoR_CS"/>
</dbReference>
<feature type="domain" description="Mga helix-turn-helix" evidence="4">
    <location>
        <begin position="78"/>
        <end position="159"/>
    </location>
</feature>
<evidence type="ECO:0000313" key="5">
    <source>
        <dbReference type="EMBL" id="MBC1520535.1"/>
    </source>
</evidence>
<dbReference type="GO" id="GO:0003677">
    <property type="term" value="F:DNA binding"/>
    <property type="evidence" value="ECO:0007669"/>
    <property type="project" value="UniProtKB-KW"/>
</dbReference>
<protein>
    <recommendedName>
        <fullName evidence="4">Mga helix-turn-helix domain-containing protein</fullName>
    </recommendedName>
</protein>
<evidence type="ECO:0000256" key="3">
    <source>
        <dbReference type="ARBA" id="ARBA00023163"/>
    </source>
</evidence>
<dbReference type="PROSITE" id="PS00894">
    <property type="entry name" value="HTH_DEOR_1"/>
    <property type="match status" value="1"/>
</dbReference>
<comment type="caution">
    <text evidence="5">The sequence shown here is derived from an EMBL/GenBank/DDBJ whole genome shotgun (WGS) entry which is preliminary data.</text>
</comment>
<dbReference type="InterPro" id="IPR007737">
    <property type="entry name" value="Mga_HTH"/>
</dbReference>
<proteinExistence type="predicted"/>
<evidence type="ECO:0000313" key="6">
    <source>
        <dbReference type="Proteomes" id="UP000559885"/>
    </source>
</evidence>
<dbReference type="PANTHER" id="PTHR30185">
    <property type="entry name" value="CRYPTIC BETA-GLUCOSIDE BGL OPERON ANTITERMINATOR"/>
    <property type="match status" value="1"/>
</dbReference>
<dbReference type="RefSeq" id="WP_185372079.1">
    <property type="nucleotide sequence ID" value="NZ_JAARRM010000001.1"/>
</dbReference>
<name>A0A841ZMX6_9LIST</name>
<organism evidence="5 6">
    <name type="scientific">Listeria aquatica</name>
    <dbReference type="NCBI Taxonomy" id="1494960"/>
    <lineage>
        <taxon>Bacteria</taxon>
        <taxon>Bacillati</taxon>
        <taxon>Bacillota</taxon>
        <taxon>Bacilli</taxon>
        <taxon>Bacillales</taxon>
        <taxon>Listeriaceae</taxon>
        <taxon>Listeria</taxon>
    </lineage>
</organism>
<dbReference type="InterPro" id="IPR036388">
    <property type="entry name" value="WH-like_DNA-bd_sf"/>
</dbReference>
<dbReference type="InterPro" id="IPR050661">
    <property type="entry name" value="BglG_antiterminators"/>
</dbReference>